<dbReference type="Proteomes" id="UP000595618">
    <property type="component" value="Chromosome"/>
</dbReference>
<organism evidence="1 2">
    <name type="scientific">Candidatus Sungiibacteriota bacterium</name>
    <dbReference type="NCBI Taxonomy" id="2750080"/>
    <lineage>
        <taxon>Bacteria</taxon>
        <taxon>Candidatus Sungiibacteriota</taxon>
    </lineage>
</organism>
<protein>
    <submittedName>
        <fullName evidence="1">Uncharacterized protein</fullName>
    </submittedName>
</protein>
<accession>A0A7T5RIY6</accession>
<sequence length="66" mass="7173">MASEMTEHGEVFKCESGNFVGFGGSSSLAKILLAAEKEFPGVLPENLEVYCTDDRDLYLAPKSKSK</sequence>
<dbReference type="EMBL" id="CP066690">
    <property type="protein sequence ID" value="QQG44979.1"/>
    <property type="molecule type" value="Genomic_DNA"/>
</dbReference>
<dbReference type="AlphaFoldDB" id="A0A7T5RIY6"/>
<evidence type="ECO:0000313" key="2">
    <source>
        <dbReference type="Proteomes" id="UP000595618"/>
    </source>
</evidence>
<gene>
    <name evidence="1" type="ORF">HYW89_03165</name>
</gene>
<name>A0A7T5RIY6_9BACT</name>
<proteinExistence type="predicted"/>
<reference evidence="1 2" key="1">
    <citation type="submission" date="2020-07" db="EMBL/GenBank/DDBJ databases">
        <title>Huge and variable diversity of episymbiotic CPR bacteria and DPANN archaea in groundwater ecosystems.</title>
        <authorList>
            <person name="He C.Y."/>
            <person name="Keren R."/>
            <person name="Whittaker M."/>
            <person name="Farag I.F."/>
            <person name="Doudna J."/>
            <person name="Cate J.H.D."/>
            <person name="Banfield J.F."/>
        </authorList>
    </citation>
    <scope>NUCLEOTIDE SEQUENCE [LARGE SCALE GENOMIC DNA]</scope>
    <source>
        <strain evidence="1">NC_groundwater_541_Ag_S-0.1um_46_50</strain>
    </source>
</reference>
<evidence type="ECO:0000313" key="1">
    <source>
        <dbReference type="EMBL" id="QQG44979.1"/>
    </source>
</evidence>